<sequence length="651" mass="72511">MDEVDSESCADLSSEKSVHNLNYSVPFKTTDVKPADLAQRIVGEVRSTPSDEEVTPETDPEWCPDAANNASVYKRDQCSEDAMHNSSSSSNDTSCNKTLKEELLESCIAKGMRRQFISDRYLEALVNLHKTKAELRARKPEPRVKIEKPVHLDTDLMYSVRQSLKRSLPKVAGKNNLSALMMMADGMFQEMSLDRGLDELAWPYDPLAELRESGLALVDYMEPTSPPNNSIEHVRNISQQEETPPTVQDATVEISVTPRMSELTASNLDSEEGNKEESSALTDMLIPSILSTNVQGPTVETSVSDIRETFSEESSCENVNVIDHTTDDTGSGFVACTSDGLDELQQADVISPGPMEQYPLTWDLKFEETPSDENEVLSEDSALGCEGSISSLDDTFSISSVSSGYEDPSRQNISEKISFFNNTSSTSFIKQPTISAFTQDVSVSSAVHLFEKIAVEEKSSALIPAANLDNEQMQQDRDVQKAILHFEGINKVSKVQLQPELNQYFLIPAAKANNEKIPEHGDTKETILRYKKINKVSKEQLQPKLNQSLIPAAKERNERIPEHGDTKETRLYFEEIQNATAVPLQPESVQSYNDSPKKKSNIRNRIKMFETMSSSKKSAKFNTNTQKKSKKGRGGLLTKLKVAFFEKLSRS</sequence>
<feature type="compositionally biased region" description="Acidic residues" evidence="1">
    <location>
        <begin position="50"/>
        <end position="62"/>
    </location>
</feature>
<proteinExistence type="predicted"/>
<feature type="region of interest" description="Disordered" evidence="1">
    <location>
        <begin position="611"/>
        <end position="634"/>
    </location>
</feature>
<evidence type="ECO:0000256" key="1">
    <source>
        <dbReference type="SAM" id="MobiDB-lite"/>
    </source>
</evidence>
<evidence type="ECO:0000313" key="3">
    <source>
        <dbReference type="Proteomes" id="UP000230750"/>
    </source>
</evidence>
<comment type="caution">
    <text evidence="2">The sequence shown here is derived from an EMBL/GenBank/DDBJ whole genome shotgun (WGS) entry which is preliminary data.</text>
</comment>
<dbReference type="AlphaFoldDB" id="A0A2G8JNY4"/>
<feature type="region of interest" description="Disordered" evidence="1">
    <location>
        <begin position="42"/>
        <end position="66"/>
    </location>
</feature>
<feature type="compositionally biased region" description="Polar residues" evidence="1">
    <location>
        <begin position="611"/>
        <end position="626"/>
    </location>
</feature>
<dbReference type="Proteomes" id="UP000230750">
    <property type="component" value="Unassembled WGS sequence"/>
</dbReference>
<protein>
    <submittedName>
        <fullName evidence="2">Uncharacterized protein</fullName>
    </submittedName>
</protein>
<gene>
    <name evidence="2" type="ORF">BSL78_25716</name>
</gene>
<organism evidence="2 3">
    <name type="scientific">Stichopus japonicus</name>
    <name type="common">Sea cucumber</name>
    <dbReference type="NCBI Taxonomy" id="307972"/>
    <lineage>
        <taxon>Eukaryota</taxon>
        <taxon>Metazoa</taxon>
        <taxon>Echinodermata</taxon>
        <taxon>Eleutherozoa</taxon>
        <taxon>Echinozoa</taxon>
        <taxon>Holothuroidea</taxon>
        <taxon>Aspidochirotacea</taxon>
        <taxon>Aspidochirotida</taxon>
        <taxon>Stichopodidae</taxon>
        <taxon>Apostichopus</taxon>
    </lineage>
</organism>
<reference evidence="2 3" key="1">
    <citation type="journal article" date="2017" name="PLoS Biol.">
        <title>The sea cucumber genome provides insights into morphological evolution and visceral regeneration.</title>
        <authorList>
            <person name="Zhang X."/>
            <person name="Sun L."/>
            <person name="Yuan J."/>
            <person name="Sun Y."/>
            <person name="Gao Y."/>
            <person name="Zhang L."/>
            <person name="Li S."/>
            <person name="Dai H."/>
            <person name="Hamel J.F."/>
            <person name="Liu C."/>
            <person name="Yu Y."/>
            <person name="Liu S."/>
            <person name="Lin W."/>
            <person name="Guo K."/>
            <person name="Jin S."/>
            <person name="Xu P."/>
            <person name="Storey K.B."/>
            <person name="Huan P."/>
            <person name="Zhang T."/>
            <person name="Zhou Y."/>
            <person name="Zhang J."/>
            <person name="Lin C."/>
            <person name="Li X."/>
            <person name="Xing L."/>
            <person name="Huo D."/>
            <person name="Sun M."/>
            <person name="Wang L."/>
            <person name="Mercier A."/>
            <person name="Li F."/>
            <person name="Yang H."/>
            <person name="Xiang J."/>
        </authorList>
    </citation>
    <scope>NUCLEOTIDE SEQUENCE [LARGE SCALE GENOMIC DNA]</scope>
    <source>
        <strain evidence="2">Shaxun</strain>
        <tissue evidence="2">Muscle</tissue>
    </source>
</reference>
<dbReference type="EMBL" id="MRZV01001502">
    <property type="protein sequence ID" value="PIK37447.1"/>
    <property type="molecule type" value="Genomic_DNA"/>
</dbReference>
<keyword evidence="3" id="KW-1185">Reference proteome</keyword>
<accession>A0A2G8JNY4</accession>
<evidence type="ECO:0000313" key="2">
    <source>
        <dbReference type="EMBL" id="PIK37447.1"/>
    </source>
</evidence>
<name>A0A2G8JNY4_STIJA</name>